<organism evidence="3 4">
    <name type="scientific">Streptomyces pseudovenezuelae</name>
    <dbReference type="NCBI Taxonomy" id="67350"/>
    <lineage>
        <taxon>Bacteria</taxon>
        <taxon>Bacillati</taxon>
        <taxon>Actinomycetota</taxon>
        <taxon>Actinomycetes</taxon>
        <taxon>Kitasatosporales</taxon>
        <taxon>Streptomycetaceae</taxon>
        <taxon>Streptomyces</taxon>
        <taxon>Streptomyces aurantiacus group</taxon>
    </lineage>
</organism>
<evidence type="ECO:0000259" key="2">
    <source>
        <dbReference type="Pfam" id="PF12770"/>
    </source>
</evidence>
<proteinExistence type="predicted"/>
<name>A0ABT6LET7_9ACTN</name>
<dbReference type="Pfam" id="PF12770">
    <property type="entry name" value="CHAT"/>
    <property type="match status" value="1"/>
</dbReference>
<sequence>MTAPPEPEEMPPPPTAGALELATVLSIATRIEPELIRAVRLRLLPHLDVGAEADLWFCDWVGARTPEAIALLPECLPYLRAGLVRKLETDPRLREVIDIVTDVHSGLSPALLLEERVTWDSLTGATEAADQHLNQALHALVRQNRSGLAGWFAEAWKRLPVEARSTATAWSLANAARPYVPSLDPGTAPELTLTTVSSIAAAVGEARLGVQREGTALLLGDVAGTRASAILVPDTHPRVVEVVTHSATRTVQIDASGVVRVEVGRGQVGLRTGAGHVYELDRPAPAASQSEDAEYELLIGALGSVPLPELAPHLVRVMRALLGRFSREDDLGALGDAHRLAERVLAARYDWRSSPELGCETAEAFYLHGLRVGTRKSLERAASISQDMTEIPDPAIAVRVWSVLGAAFRELFSHTGDIDQLRRSVDTLVTPVDRLSGRGVDTLPLVSELLRTYAVLHEVEHREEILRRALALADETLRTDDALAASALPLARMVLARFGTTGNPDELSHAEELARHSSTSEGPRAVQSERAAVIAAVNLARFWADGSQEALADALAFSRSAITLSPPGDGLRRSRLRLAHADVLRVSFAMSHNKAELDEALALAEQAADSLPKASPWRQAAHNTLTQCLLDRFAQTGAMPDLDRAIETTRSIHPGTRADTDLPYWHTAIVQQREGLLLKYRAAGDVDSLFMIINALEPARASRSQRVALVTNYASALLELKTRGESPLHLNRALTRLDSLREETPPSQSVDTVLVPVLLASARVISHMADASSESIRRAADAARLVTQERTAQPLHRLQAALLWGTLAMRLDLHEEVIHSYQAVTRELPPVVLLPGGEREALIRAWEERSREAAAYAIEAGAPELALEFLEQRSVLLSAWAKDSHAEVDRLRRVARELAAELQWLWTFLHLEAGPANTPVFQRRDLVQARMDHLVKSVRAVPGFEDFLAPVATQRLVLAASEGPVVVLSAVARRCDALLVTRQGVSALRLPYLTLADLTDRANRYRGARVSGSRPPNDREAWDVLDWLWESTVFPVLSALGLIGRATVSSAPPGPTRAPGSFDPPKSNSGPADTLPRIWWCPTGPFTMLPLHVAGQPRGTAMDYAVHSYTPSVQALMAARQRERYPADTPEQRMLVVLADDMLTHGRREVDQILRLVPDAHLLRGPEATVANVAAGLADFPFFHFTGHGHLYEGIPQLHLGGDEWLNWRHLPQNLVADGALAYLSACETAGDDRGFESGGWTIAASFQSAGYRHVIGMLGEVTDEAATRIAVHVYELLVDSGGRLRPEHSARALHTALQESLAASSFYALTSASVVHLGP</sequence>
<feature type="region of interest" description="Disordered" evidence="1">
    <location>
        <begin position="505"/>
        <end position="526"/>
    </location>
</feature>
<protein>
    <recommendedName>
        <fullName evidence="2">CHAT domain-containing protein</fullName>
    </recommendedName>
</protein>
<dbReference type="InterPro" id="IPR024983">
    <property type="entry name" value="CHAT_dom"/>
</dbReference>
<evidence type="ECO:0000313" key="3">
    <source>
        <dbReference type="EMBL" id="MDH6214835.1"/>
    </source>
</evidence>
<keyword evidence="4" id="KW-1185">Reference proteome</keyword>
<dbReference type="EMBL" id="JARXVH010000003">
    <property type="protein sequence ID" value="MDH6214835.1"/>
    <property type="molecule type" value="Genomic_DNA"/>
</dbReference>
<evidence type="ECO:0000256" key="1">
    <source>
        <dbReference type="SAM" id="MobiDB-lite"/>
    </source>
</evidence>
<feature type="domain" description="CHAT" evidence="2">
    <location>
        <begin position="1072"/>
        <end position="1303"/>
    </location>
</feature>
<accession>A0ABT6LET7</accession>
<gene>
    <name evidence="3" type="ORF">M2283_002118</name>
</gene>
<feature type="region of interest" description="Disordered" evidence="1">
    <location>
        <begin position="1049"/>
        <end position="1074"/>
    </location>
</feature>
<dbReference type="RefSeq" id="WP_280875860.1">
    <property type="nucleotide sequence ID" value="NZ_JARXVH010000003.1"/>
</dbReference>
<dbReference type="Proteomes" id="UP001160499">
    <property type="component" value="Unassembled WGS sequence"/>
</dbReference>
<reference evidence="3 4" key="1">
    <citation type="submission" date="2023-04" db="EMBL/GenBank/DDBJ databases">
        <title>Forest soil microbial communities from Buena Vista Peninsula, Colon Province, Panama.</title>
        <authorList>
            <person name="Bouskill N."/>
        </authorList>
    </citation>
    <scope>NUCLEOTIDE SEQUENCE [LARGE SCALE GENOMIC DNA]</scope>
    <source>
        <strain evidence="3 4">GGS1</strain>
    </source>
</reference>
<feature type="compositionally biased region" description="Basic and acidic residues" evidence="1">
    <location>
        <begin position="506"/>
        <end position="515"/>
    </location>
</feature>
<evidence type="ECO:0000313" key="4">
    <source>
        <dbReference type="Proteomes" id="UP001160499"/>
    </source>
</evidence>
<comment type="caution">
    <text evidence="3">The sequence shown here is derived from an EMBL/GenBank/DDBJ whole genome shotgun (WGS) entry which is preliminary data.</text>
</comment>